<feature type="transmembrane region" description="Helical" evidence="2">
    <location>
        <begin position="124"/>
        <end position="141"/>
    </location>
</feature>
<dbReference type="SUPFAM" id="SSF48317">
    <property type="entry name" value="Acid phosphatase/Vanadium-dependent haloperoxidase"/>
    <property type="match status" value="1"/>
</dbReference>
<name>A0A1M6KPM3_9BURK</name>
<dbReference type="Proteomes" id="UP000184395">
    <property type="component" value="Unassembled WGS sequence"/>
</dbReference>
<feature type="transmembrane region" description="Helical" evidence="2">
    <location>
        <begin position="7"/>
        <end position="27"/>
    </location>
</feature>
<dbReference type="EMBL" id="FRAB01000004">
    <property type="protein sequence ID" value="SHJ60855.1"/>
    <property type="molecule type" value="Genomic_DNA"/>
</dbReference>
<dbReference type="RefSeq" id="WP_084561354.1">
    <property type="nucleotide sequence ID" value="NZ_CADFGY010000001.1"/>
</dbReference>
<feature type="transmembrane region" description="Helical" evidence="2">
    <location>
        <begin position="66"/>
        <end position="87"/>
    </location>
</feature>
<dbReference type="InterPro" id="IPR000326">
    <property type="entry name" value="PAP2/HPO"/>
</dbReference>
<feature type="region of interest" description="Disordered" evidence="1">
    <location>
        <begin position="211"/>
        <end position="236"/>
    </location>
</feature>
<proteinExistence type="predicted"/>
<evidence type="ECO:0000259" key="3">
    <source>
        <dbReference type="Pfam" id="PF01569"/>
    </source>
</evidence>
<sequence>MWRMFTNLGDAALTLPVALTCGIWIALFDVRAAYRWLLALAVGMSIVGATKILHAGWGLSFPASHFRVISGHAMLSTSVWIVVFTLQFKWWRLPPAAGVVMGLIVGLLTGMSRVLNGSHSLPEVFAGWVIGVAVALIFLRGARHVDVERFPPLWSALSILLVAALAYGHTTPLQRLIERHSPAIHRHTLAFATYLHPRRHPFHFHETTVENRRLPAGAGSTERSPGRDGTNWSTKL</sequence>
<dbReference type="Pfam" id="PF01569">
    <property type="entry name" value="PAP2"/>
    <property type="match status" value="1"/>
</dbReference>
<evidence type="ECO:0000256" key="1">
    <source>
        <dbReference type="SAM" id="MobiDB-lite"/>
    </source>
</evidence>
<gene>
    <name evidence="4" type="ORF">SAMN05192548_100421</name>
</gene>
<dbReference type="InterPro" id="IPR036938">
    <property type="entry name" value="PAP2/HPO_sf"/>
</dbReference>
<feature type="transmembrane region" description="Helical" evidence="2">
    <location>
        <begin position="153"/>
        <end position="170"/>
    </location>
</feature>
<reference evidence="4 5" key="1">
    <citation type="submission" date="2016-11" db="EMBL/GenBank/DDBJ databases">
        <authorList>
            <person name="Jaros S."/>
            <person name="Januszkiewicz K."/>
            <person name="Wedrychowicz H."/>
        </authorList>
    </citation>
    <scope>NUCLEOTIDE SEQUENCE [LARGE SCALE GENOMIC DNA]</scope>
    <source>
        <strain evidence="4 5">LMG 20594</strain>
    </source>
</reference>
<dbReference type="AlphaFoldDB" id="A0A1M6KPM3"/>
<protein>
    <submittedName>
        <fullName evidence="4">PAP2 superfamily protein</fullName>
    </submittedName>
</protein>
<evidence type="ECO:0000313" key="4">
    <source>
        <dbReference type="EMBL" id="SHJ60855.1"/>
    </source>
</evidence>
<feature type="transmembrane region" description="Helical" evidence="2">
    <location>
        <begin position="93"/>
        <end position="112"/>
    </location>
</feature>
<dbReference type="Gene3D" id="1.20.144.10">
    <property type="entry name" value="Phosphatidic acid phosphatase type 2/haloperoxidase"/>
    <property type="match status" value="1"/>
</dbReference>
<feature type="domain" description="Phosphatidic acid phosphatase type 2/haloperoxidase" evidence="3">
    <location>
        <begin position="66"/>
        <end position="140"/>
    </location>
</feature>
<accession>A0A1M6KPM3</accession>
<evidence type="ECO:0000313" key="5">
    <source>
        <dbReference type="Proteomes" id="UP000184395"/>
    </source>
</evidence>
<organism evidence="4 5">
    <name type="scientific">Paraburkholderia terricola</name>
    <dbReference type="NCBI Taxonomy" id="169427"/>
    <lineage>
        <taxon>Bacteria</taxon>
        <taxon>Pseudomonadati</taxon>
        <taxon>Pseudomonadota</taxon>
        <taxon>Betaproteobacteria</taxon>
        <taxon>Burkholderiales</taxon>
        <taxon>Burkholderiaceae</taxon>
        <taxon>Paraburkholderia</taxon>
    </lineage>
</organism>
<keyword evidence="2" id="KW-1133">Transmembrane helix</keyword>
<dbReference type="STRING" id="169427.SAMN05192548_100421"/>
<keyword evidence="2" id="KW-0812">Transmembrane</keyword>
<keyword evidence="2" id="KW-0472">Membrane</keyword>
<feature type="transmembrane region" description="Helical" evidence="2">
    <location>
        <begin position="33"/>
        <end position="54"/>
    </location>
</feature>
<evidence type="ECO:0000256" key="2">
    <source>
        <dbReference type="SAM" id="Phobius"/>
    </source>
</evidence>
<dbReference type="OrthoDB" id="9034806at2"/>